<dbReference type="PANTHER" id="PTHR11364:SF27">
    <property type="entry name" value="SULFURTRANSFERASE"/>
    <property type="match status" value="1"/>
</dbReference>
<dbReference type="SUPFAM" id="SSF52821">
    <property type="entry name" value="Rhodanese/Cell cycle control phosphatase"/>
    <property type="match status" value="2"/>
</dbReference>
<keyword evidence="4" id="KW-0670">Pyruvate</keyword>
<feature type="domain" description="Rhodanese" evidence="3">
    <location>
        <begin position="15"/>
        <end position="132"/>
    </location>
</feature>
<dbReference type="CDD" id="cd01449">
    <property type="entry name" value="TST_Repeat_2"/>
    <property type="match status" value="1"/>
</dbReference>
<reference evidence="6" key="1">
    <citation type="submission" date="2014-09" db="EMBL/GenBank/DDBJ databases">
        <authorList>
            <person name="Illeghems K.G."/>
        </authorList>
    </citation>
    <scope>NUCLEOTIDE SEQUENCE [LARGE SCALE GENOMIC DNA]</scope>
    <source>
        <strain evidence="6">LMG 23848T</strain>
    </source>
</reference>
<dbReference type="EC" id="2.8.1.2" evidence="4"/>
<dbReference type="PROSITE" id="PS50206">
    <property type="entry name" value="RHODANESE_3"/>
    <property type="match status" value="2"/>
</dbReference>
<dbReference type="InterPro" id="IPR036873">
    <property type="entry name" value="Rhodanese-like_dom_sf"/>
</dbReference>
<dbReference type="AlphaFoldDB" id="A0A0U5FYF6"/>
<dbReference type="InterPro" id="IPR001763">
    <property type="entry name" value="Rhodanese-like_dom"/>
</dbReference>
<dbReference type="EMBL" id="LN609302">
    <property type="protein sequence ID" value="CEF55899.1"/>
    <property type="molecule type" value="Genomic_DNA"/>
</dbReference>
<evidence type="ECO:0000313" key="4">
    <source>
        <dbReference type="EMBL" id="CEF55899.1"/>
    </source>
</evidence>
<proteinExistence type="predicted"/>
<reference evidence="5 7" key="3">
    <citation type="journal article" date="2020" name="Int. J. Syst. Evol. Microbiol.">
        <title>Novel acetic acid bacteria from cider fermentations: Acetobacter conturbans sp. nov. and Acetobacter fallax sp. nov.</title>
        <authorList>
            <person name="Sombolestani A.S."/>
            <person name="Cleenwerck I."/>
            <person name="Cnockaert M."/>
            <person name="Borremans W."/>
            <person name="Wieme A.D."/>
            <person name="De Vuyst L."/>
            <person name="Vandamme P."/>
        </authorList>
    </citation>
    <scope>NUCLEOTIDE SEQUENCE [LARGE SCALE GENOMIC DNA]</scope>
    <source>
        <strain evidence="5 7">LMG 23848</strain>
    </source>
</reference>
<reference evidence="4" key="2">
    <citation type="submission" date="2014-09" db="EMBL/GenBank/DDBJ databases">
        <authorList>
            <person name="Magalhaes I.L.F."/>
            <person name="Oliveira U."/>
            <person name="Santos F.R."/>
            <person name="Vidigal T.H.D.A."/>
            <person name="Brescovit A.D."/>
            <person name="Santos A.J."/>
        </authorList>
    </citation>
    <scope>NUCLEOTIDE SEQUENCE</scope>
    <source>
        <strain evidence="4">LMG 23848T</strain>
    </source>
</reference>
<evidence type="ECO:0000259" key="3">
    <source>
        <dbReference type="PROSITE" id="PS50206"/>
    </source>
</evidence>
<dbReference type="Proteomes" id="UP000657200">
    <property type="component" value="Unassembled WGS sequence"/>
</dbReference>
<keyword evidence="1 4" id="KW-0808">Transferase</keyword>
<dbReference type="Proteomes" id="UP000068250">
    <property type="component" value="Chromosome I"/>
</dbReference>
<dbReference type="PATRIC" id="fig|431306.5.peg.1708"/>
<dbReference type="EMBL" id="WOTE01000001">
    <property type="protein sequence ID" value="NHO38201.1"/>
    <property type="molecule type" value="Genomic_DNA"/>
</dbReference>
<dbReference type="Pfam" id="PF00581">
    <property type="entry name" value="Rhodanese"/>
    <property type="match status" value="2"/>
</dbReference>
<sequence length="283" mass="30872">MSPLVSGDFLHTLAKDGSIRFLDATTTLPGETFDPRARFTACHIPGSQFFDMDAFSDPQSTLPHTVPSAAHFAHLFGKMGITPQTHVVFYDQGNVASACRAWWMTKLFGHEKTQIIHGGLTAWQQQGLPVEQGEGADYPTQRYHPQTEYSRIAGLGDMLEHVRLQNRPILDARSAARFYGTQPEPRAGVKSGHMPGSRNIPYKNVLDEKGFFLSPPALEALFLQAGVSATTHPITTCGSGMTAAVLTVALELAGFRSNALYDGSWAEWGSTPNTPITTDKTHD</sequence>
<dbReference type="GO" id="GO:0016784">
    <property type="term" value="F:3-mercaptopyruvate sulfurtransferase activity"/>
    <property type="evidence" value="ECO:0007669"/>
    <property type="project" value="UniProtKB-EC"/>
</dbReference>
<evidence type="ECO:0000313" key="5">
    <source>
        <dbReference type="EMBL" id="NHO38201.1"/>
    </source>
</evidence>
<keyword evidence="7" id="KW-1185">Reference proteome</keyword>
<name>A0A0U5FYF6_9PROT</name>
<dbReference type="SMART" id="SM00450">
    <property type="entry name" value="RHOD"/>
    <property type="match status" value="2"/>
</dbReference>
<evidence type="ECO:0000256" key="1">
    <source>
        <dbReference type="ARBA" id="ARBA00022679"/>
    </source>
</evidence>
<dbReference type="OrthoDB" id="9781034at2"/>
<evidence type="ECO:0000256" key="2">
    <source>
        <dbReference type="ARBA" id="ARBA00022737"/>
    </source>
</evidence>
<protein>
    <submittedName>
        <fullName evidence="4 5">Sulfurtransferase</fullName>
        <ecNumber evidence="4">2.8.1.2</ecNumber>
    </submittedName>
</protein>
<evidence type="ECO:0000313" key="7">
    <source>
        <dbReference type="Proteomes" id="UP000657200"/>
    </source>
</evidence>
<evidence type="ECO:0000313" key="6">
    <source>
        <dbReference type="Proteomes" id="UP000068250"/>
    </source>
</evidence>
<dbReference type="InterPro" id="IPR045078">
    <property type="entry name" value="TST/MPST-like"/>
</dbReference>
<dbReference type="CDD" id="cd01448">
    <property type="entry name" value="TST_Repeat_1"/>
    <property type="match status" value="1"/>
</dbReference>
<dbReference type="GO" id="GO:0004792">
    <property type="term" value="F:thiosulfate-cyanide sulfurtransferase activity"/>
    <property type="evidence" value="ECO:0007669"/>
    <property type="project" value="TreeGrafter"/>
</dbReference>
<keyword evidence="2" id="KW-0677">Repeat</keyword>
<dbReference type="PANTHER" id="PTHR11364">
    <property type="entry name" value="THIOSULFATE SULFERTANSFERASE"/>
    <property type="match status" value="1"/>
</dbReference>
<dbReference type="RefSeq" id="WP_157065324.1">
    <property type="nucleotide sequence ID" value="NZ_LN609302.1"/>
</dbReference>
<accession>A0A0U5FYF6</accession>
<organism evidence="4 6">
    <name type="scientific">Acetobacter ghanensis</name>
    <dbReference type="NCBI Taxonomy" id="431306"/>
    <lineage>
        <taxon>Bacteria</taxon>
        <taxon>Pseudomonadati</taxon>
        <taxon>Pseudomonadota</taxon>
        <taxon>Alphaproteobacteria</taxon>
        <taxon>Acetobacterales</taxon>
        <taxon>Acetobacteraceae</taxon>
        <taxon>Acetobacter</taxon>
    </lineage>
</organism>
<dbReference type="FunFam" id="3.40.250.10:FF:000001">
    <property type="entry name" value="Sulfurtransferase"/>
    <property type="match status" value="1"/>
</dbReference>
<feature type="domain" description="Rhodanese" evidence="3">
    <location>
        <begin position="163"/>
        <end position="277"/>
    </location>
</feature>
<gene>
    <name evidence="4" type="primary">sseA</name>
    <name evidence="4" type="ORF">AGA_1675</name>
    <name evidence="5" type="ORF">GOB80_00635</name>
</gene>
<dbReference type="STRING" id="431306.AGA_1675"/>
<dbReference type="Gene3D" id="3.40.250.10">
    <property type="entry name" value="Rhodanese-like domain"/>
    <property type="match status" value="2"/>
</dbReference>